<dbReference type="EMBL" id="LR877149">
    <property type="protein sequence ID" value="CAD2215443.1"/>
    <property type="molecule type" value="Genomic_DNA"/>
</dbReference>
<dbReference type="Pfam" id="PF03097">
    <property type="entry name" value="BRO1"/>
    <property type="match status" value="1"/>
</dbReference>
<gene>
    <name evidence="8" type="ORF">ADEAN_000289800</name>
</gene>
<dbReference type="Proteomes" id="UP000515908">
    <property type="component" value="Chromosome 05"/>
</dbReference>
<protein>
    <submittedName>
        <fullName evidence="8">BRO1-like domain/ALIX V-shaped domain binding to HIV, putative</fullName>
    </submittedName>
</protein>
<dbReference type="VEuPathDB" id="TriTrypDB:ADEAN_000289800"/>
<dbReference type="SMART" id="SM01041">
    <property type="entry name" value="BRO1"/>
    <property type="match status" value="1"/>
</dbReference>
<evidence type="ECO:0000256" key="1">
    <source>
        <dbReference type="ARBA" id="ARBA00004177"/>
    </source>
</evidence>
<evidence type="ECO:0000313" key="9">
    <source>
        <dbReference type="Proteomes" id="UP000515908"/>
    </source>
</evidence>
<dbReference type="InterPro" id="IPR004328">
    <property type="entry name" value="BRO1_dom"/>
</dbReference>
<reference evidence="8 9" key="1">
    <citation type="submission" date="2020-08" db="EMBL/GenBank/DDBJ databases">
        <authorList>
            <person name="Newling K."/>
            <person name="Davey J."/>
            <person name="Forrester S."/>
        </authorList>
    </citation>
    <scope>NUCLEOTIDE SEQUENCE [LARGE SCALE GENOMIC DNA]</scope>
    <source>
        <strain evidence="9">Crithidia deanei Carvalho (ATCC PRA-265)</strain>
    </source>
</reference>
<feature type="compositionally biased region" description="Polar residues" evidence="6">
    <location>
        <begin position="890"/>
        <end position="903"/>
    </location>
</feature>
<dbReference type="Pfam" id="PF13949">
    <property type="entry name" value="ALIX_LYPXL_bnd"/>
    <property type="match status" value="1"/>
</dbReference>
<comment type="subcellular location">
    <subcellularLocation>
        <location evidence="2">Cytoplasm</location>
    </subcellularLocation>
    <subcellularLocation>
        <location evidence="1">Endosome</location>
    </subcellularLocation>
</comment>
<keyword evidence="4" id="KW-0967">Endosome</keyword>
<evidence type="ECO:0000259" key="7">
    <source>
        <dbReference type="PROSITE" id="PS51180"/>
    </source>
</evidence>
<feature type="compositionally biased region" description="Polar residues" evidence="6">
    <location>
        <begin position="773"/>
        <end position="806"/>
    </location>
</feature>
<evidence type="ECO:0000313" key="8">
    <source>
        <dbReference type="EMBL" id="CAD2215443.1"/>
    </source>
</evidence>
<dbReference type="PROSITE" id="PS51180">
    <property type="entry name" value="BRO1"/>
    <property type="match status" value="1"/>
</dbReference>
<feature type="compositionally biased region" description="Low complexity" evidence="6">
    <location>
        <begin position="821"/>
        <end position="849"/>
    </location>
</feature>
<dbReference type="GO" id="GO:0043328">
    <property type="term" value="P:protein transport to vacuole involved in ubiquitin-dependent protein catabolic process via the multivesicular body sorting pathway"/>
    <property type="evidence" value="ECO:0007669"/>
    <property type="project" value="TreeGrafter"/>
</dbReference>
<dbReference type="GO" id="GO:0005768">
    <property type="term" value="C:endosome"/>
    <property type="evidence" value="ECO:0007669"/>
    <property type="project" value="UniProtKB-SubCell"/>
</dbReference>
<dbReference type="PANTHER" id="PTHR23030:SF30">
    <property type="entry name" value="TYROSINE-PROTEIN PHOSPHATASE NON-RECEPTOR TYPE 23"/>
    <property type="match status" value="1"/>
</dbReference>
<feature type="region of interest" description="Disordered" evidence="6">
    <location>
        <begin position="763"/>
        <end position="903"/>
    </location>
</feature>
<accession>S9VRH0</accession>
<feature type="domain" description="BRO1" evidence="7">
    <location>
        <begin position="10"/>
        <end position="387"/>
    </location>
</feature>
<keyword evidence="9" id="KW-1185">Reference proteome</keyword>
<dbReference type="AlphaFoldDB" id="S9VRH0"/>
<name>S9VRH0_9TRYP</name>
<dbReference type="OrthoDB" id="64867at2759"/>
<dbReference type="CDD" id="cd09034">
    <property type="entry name" value="BRO1_Alix_like"/>
    <property type="match status" value="1"/>
</dbReference>
<evidence type="ECO:0000256" key="5">
    <source>
        <dbReference type="SAM" id="Coils"/>
    </source>
</evidence>
<dbReference type="PANTHER" id="PTHR23030">
    <property type="entry name" value="PCD6 INTERACTING PROTEIN-RELATED"/>
    <property type="match status" value="1"/>
</dbReference>
<proteinExistence type="predicted"/>
<evidence type="ECO:0000256" key="3">
    <source>
        <dbReference type="ARBA" id="ARBA00022490"/>
    </source>
</evidence>
<sequence>MTALNHQQDKLVVLPFRKTEKDTPDWTVCWKYIQTHHSGNATTAVEETLKNMNALHNVVVKTCTDELKNQPNDNFAEQTLKKYCKYVAMAQSHLPLNEKLSGKLKFFWRDSFDDSIKYESKNSNLELVSCVLNLAATYNYIGVHSIRVGTVEDTKDAFNSFQNAAGYYNMVDTLLDRLPPDQLQKGDLKRQSIDLVKRITLAHAHHAGYLKAETAIKDKHEMLSKIAMKGAQLYDEIVSLFNDSVWYNASSLPWKKSQAKEVKAQLAANKVVMEARAYIHLALKNEAETEMGNAIAYYVRAKDVLRALPKMQTNDQTNWVNSIVSSVNAAHEAADKANNSVYYSRVPKEVPAPESLPRPLGQATEHPSFVSFTSKRGDDPFFGIVPAHIASIGAQWRDSMRKKANTCGEFAKTQRRGTQKNMQKLGVIATVQTFSGENQQRGRVPEPLRSRIIALKGGEAGKSNKTTESLVTHVKTCEELNEVCKSKLKEVAEELEKDREIEKRYLEAYGEKMWRSVYPASEQTSDYNALQGAIKEHQNGLEQWLVNPLTASKKVLSDSLQSIARLDFSLNELDGLMPFSKTKESRQQSEKVQAVLKELQGILEKQTTCEDAQKKYLGELQDTIESDEIIYGLAAVDSAQRDAIINANTKKVNDIIDQVNTHSRELNEVSQQAETVMAKLGEIQSTDPQFLEIQKVTNDLDKACSLYEELVKDLESVAMYASKAVDNIESTLSSAKSYTLSRQLEAEEVQGRLDGIIAEKMSKMEDSQRRLSESGQHGMNSQRPSMTPSYNQPPDNSQRPSMTPSYNQPPPLNSQRPSAAPSYNQPPYGNYPQQPPNAYGYPQQQQQQYAPPPQQYAPPQQQYAPPPQQQYAPPPQQQPDRPPSYDAVMGNNNAPSYQYPPNY</sequence>
<keyword evidence="5" id="KW-0175">Coiled coil</keyword>
<feature type="compositionally biased region" description="Basic and acidic residues" evidence="6">
    <location>
        <begin position="763"/>
        <end position="772"/>
    </location>
</feature>
<feature type="compositionally biased region" description="Pro residues" evidence="6">
    <location>
        <begin position="864"/>
        <end position="882"/>
    </location>
</feature>
<dbReference type="InterPro" id="IPR038499">
    <property type="entry name" value="BRO1_sf"/>
</dbReference>
<dbReference type="InterPro" id="IPR025304">
    <property type="entry name" value="ALIX_V_dom"/>
</dbReference>
<feature type="coiled-coil region" evidence="5">
    <location>
        <begin position="477"/>
        <end position="512"/>
    </location>
</feature>
<organism evidence="8 9">
    <name type="scientific">Angomonas deanei</name>
    <dbReference type="NCBI Taxonomy" id="59799"/>
    <lineage>
        <taxon>Eukaryota</taxon>
        <taxon>Discoba</taxon>
        <taxon>Euglenozoa</taxon>
        <taxon>Kinetoplastea</taxon>
        <taxon>Metakinetoplastina</taxon>
        <taxon>Trypanosomatida</taxon>
        <taxon>Trypanosomatidae</taxon>
        <taxon>Strigomonadinae</taxon>
        <taxon>Angomonas</taxon>
    </lineage>
</organism>
<keyword evidence="3" id="KW-0963">Cytoplasm</keyword>
<evidence type="ECO:0000256" key="4">
    <source>
        <dbReference type="ARBA" id="ARBA00022753"/>
    </source>
</evidence>
<evidence type="ECO:0000256" key="2">
    <source>
        <dbReference type="ARBA" id="ARBA00004496"/>
    </source>
</evidence>
<dbReference type="Gene3D" id="1.25.40.280">
    <property type="entry name" value="alix/aip1 like domains"/>
    <property type="match status" value="1"/>
</dbReference>
<evidence type="ECO:0000256" key="6">
    <source>
        <dbReference type="SAM" id="MobiDB-lite"/>
    </source>
</evidence>